<sequence length="277" mass="29645">MNPAPAPAITTVDAFTDRPFAGNPAAVCVLDAPAPEGWMQLVAREMNLSETAFLHPIDGGPRYRLRWFTPAVEVDLCGHATLATAHVLWEEGRLAADATAEFETRSGLLTARRVDGWIELDFPAKPADRRVEDPAELEAIAAALRSEVVSAHRNAFDLLVELADERAVRELAPDFGLVKGITPRGAIVTGRSSDPAFDFVSRFFCPNVGVDEDPVCGSAHCCSGPFWAARLGRADLLAHQVSARGGVLRLRIGAERVALAGQAVTTFRGRLQGAAGL</sequence>
<dbReference type="PIRSF" id="PIRSF016184">
    <property type="entry name" value="PhzC_PhzF"/>
    <property type="match status" value="1"/>
</dbReference>
<dbReference type="PANTHER" id="PTHR13774:SF17">
    <property type="entry name" value="PHENAZINE BIOSYNTHESIS-LIKE DOMAIN-CONTAINING PROTEIN"/>
    <property type="match status" value="1"/>
</dbReference>
<protein>
    <submittedName>
        <fullName evidence="3">PhzF family phenazine biosynthesis protein</fullName>
    </submittedName>
</protein>
<reference evidence="3 4" key="1">
    <citation type="submission" date="2023-03" db="EMBL/GenBank/DDBJ databases">
        <title>Paludisphaera mucosa sp. nov. a novel planctomycete from northern fen.</title>
        <authorList>
            <person name="Ivanova A."/>
        </authorList>
    </citation>
    <scope>NUCLEOTIDE SEQUENCE [LARGE SCALE GENOMIC DNA]</scope>
    <source>
        <strain evidence="3 4">Pla2</strain>
    </source>
</reference>
<dbReference type="Pfam" id="PF02567">
    <property type="entry name" value="PhzC-PhzF"/>
    <property type="match status" value="1"/>
</dbReference>
<evidence type="ECO:0000256" key="1">
    <source>
        <dbReference type="ARBA" id="ARBA00008270"/>
    </source>
</evidence>
<dbReference type="Proteomes" id="UP001216907">
    <property type="component" value="Unassembled WGS sequence"/>
</dbReference>
<dbReference type="InterPro" id="IPR003719">
    <property type="entry name" value="Phenazine_PhzF-like"/>
</dbReference>
<dbReference type="RefSeq" id="WP_277861493.1">
    <property type="nucleotide sequence ID" value="NZ_JARRAG010000002.1"/>
</dbReference>
<dbReference type="NCBIfam" id="TIGR00654">
    <property type="entry name" value="PhzF_family"/>
    <property type="match status" value="1"/>
</dbReference>
<dbReference type="PANTHER" id="PTHR13774">
    <property type="entry name" value="PHENAZINE BIOSYNTHESIS PROTEIN"/>
    <property type="match status" value="1"/>
</dbReference>
<name>A0ABT6FC39_9BACT</name>
<dbReference type="SUPFAM" id="SSF54506">
    <property type="entry name" value="Diaminopimelate epimerase-like"/>
    <property type="match status" value="1"/>
</dbReference>
<dbReference type="EMBL" id="JARRAG010000002">
    <property type="protein sequence ID" value="MDG3005146.1"/>
    <property type="molecule type" value="Genomic_DNA"/>
</dbReference>
<evidence type="ECO:0000313" key="3">
    <source>
        <dbReference type="EMBL" id="MDG3005146.1"/>
    </source>
</evidence>
<comment type="similarity">
    <text evidence="1">Belongs to the PhzF family.</text>
</comment>
<accession>A0ABT6FC39</accession>
<keyword evidence="4" id="KW-1185">Reference proteome</keyword>
<dbReference type="Gene3D" id="3.10.310.10">
    <property type="entry name" value="Diaminopimelate Epimerase, Chain A, domain 1"/>
    <property type="match status" value="2"/>
</dbReference>
<proteinExistence type="inferred from homology"/>
<organism evidence="3 4">
    <name type="scientific">Paludisphaera mucosa</name>
    <dbReference type="NCBI Taxonomy" id="3030827"/>
    <lineage>
        <taxon>Bacteria</taxon>
        <taxon>Pseudomonadati</taxon>
        <taxon>Planctomycetota</taxon>
        <taxon>Planctomycetia</taxon>
        <taxon>Isosphaerales</taxon>
        <taxon>Isosphaeraceae</taxon>
        <taxon>Paludisphaera</taxon>
    </lineage>
</organism>
<evidence type="ECO:0000313" key="4">
    <source>
        <dbReference type="Proteomes" id="UP001216907"/>
    </source>
</evidence>
<gene>
    <name evidence="3" type="ORF">PZE19_15260</name>
</gene>
<evidence type="ECO:0000256" key="2">
    <source>
        <dbReference type="ARBA" id="ARBA00023235"/>
    </source>
</evidence>
<keyword evidence="2" id="KW-0413">Isomerase</keyword>
<comment type="caution">
    <text evidence="3">The sequence shown here is derived from an EMBL/GenBank/DDBJ whole genome shotgun (WGS) entry which is preliminary data.</text>
</comment>